<name>A0A4U9W6I4_9SPHI</name>
<protein>
    <recommendedName>
        <fullName evidence="1">NAD-dependent epimerase/dehydratase domain-containing protein</fullName>
    </recommendedName>
</protein>
<evidence type="ECO:0000259" key="1">
    <source>
        <dbReference type="Pfam" id="PF01370"/>
    </source>
</evidence>
<dbReference type="InterPro" id="IPR036291">
    <property type="entry name" value="NAD(P)-bd_dom_sf"/>
</dbReference>
<dbReference type="Gene3D" id="3.40.50.720">
    <property type="entry name" value="NAD(P)-binding Rossmann-like Domain"/>
    <property type="match status" value="1"/>
</dbReference>
<dbReference type="SUPFAM" id="SSF51735">
    <property type="entry name" value="NAD(P)-binding Rossmann-fold domains"/>
    <property type="match status" value="1"/>
</dbReference>
<accession>A0A4U9W6I4</accession>
<dbReference type="GeneID" id="78465617"/>
<feature type="domain" description="NAD-dependent epimerase/dehydratase" evidence="1">
    <location>
        <begin position="3"/>
        <end position="204"/>
    </location>
</feature>
<dbReference type="InterPro" id="IPR001509">
    <property type="entry name" value="Epimerase_deHydtase"/>
</dbReference>
<sequence>MRILILGCGWLASAFAMEQRLRGHEVWASTTNKEKYHRLKNDGIFSFIADFDHSDFRDSVAIPREFDFVLNSVPASQKNDLATLQNRFLNIQSFLSNLRWNKHVFLSSVGIYPDQDGWFDEKYNERSKLSEKLLVAEELMLNLSHTCVYRLGGLFGRNRIFARYFSDRVCTTAEQVANFVHLEDVIRLIDLAMVNDLQHPVYNVVAPMHPAKKEVILASAGKYGFELPVKFETVADFQKMVSGELLSGELNYRYIWPDPVDF</sequence>
<dbReference type="EMBL" id="LR590484">
    <property type="protein sequence ID" value="VTR54427.1"/>
    <property type="molecule type" value="Genomic_DNA"/>
</dbReference>
<dbReference type="AlphaFoldDB" id="A0A4U9W6I4"/>
<dbReference type="Proteomes" id="UP000308196">
    <property type="component" value="Chromosome"/>
</dbReference>
<evidence type="ECO:0000313" key="2">
    <source>
        <dbReference type="EMBL" id="VTR54427.1"/>
    </source>
</evidence>
<evidence type="ECO:0000313" key="3">
    <source>
        <dbReference type="Proteomes" id="UP000308196"/>
    </source>
</evidence>
<dbReference type="KEGG" id="stha:NCTC11429_05068"/>
<proteinExistence type="predicted"/>
<dbReference type="RefSeq" id="WP_028068533.1">
    <property type="nucleotide sequence ID" value="NZ_JBPFQZ010000001.1"/>
</dbReference>
<organism evidence="2 3">
    <name type="scientific">Sphingobacterium thalpophilum</name>
    <dbReference type="NCBI Taxonomy" id="259"/>
    <lineage>
        <taxon>Bacteria</taxon>
        <taxon>Pseudomonadati</taxon>
        <taxon>Bacteroidota</taxon>
        <taxon>Sphingobacteriia</taxon>
        <taxon>Sphingobacteriales</taxon>
        <taxon>Sphingobacteriaceae</taxon>
        <taxon>Sphingobacterium</taxon>
    </lineage>
</organism>
<reference evidence="2 3" key="1">
    <citation type="submission" date="2019-05" db="EMBL/GenBank/DDBJ databases">
        <authorList>
            <consortium name="Pathogen Informatics"/>
        </authorList>
    </citation>
    <scope>NUCLEOTIDE SEQUENCE [LARGE SCALE GENOMIC DNA]</scope>
    <source>
        <strain evidence="2 3">NCTC11429</strain>
    </source>
</reference>
<gene>
    <name evidence="2" type="primary">yeeZ</name>
    <name evidence="2" type="ORF">NCTC11429_05068</name>
</gene>
<dbReference type="STRING" id="1123265.GCA_000686625_00405"/>
<dbReference type="Pfam" id="PF01370">
    <property type="entry name" value="Epimerase"/>
    <property type="match status" value="1"/>
</dbReference>